<feature type="region of interest" description="Disordered" evidence="3">
    <location>
        <begin position="485"/>
        <end position="547"/>
    </location>
</feature>
<dbReference type="CDD" id="cd04402">
    <property type="entry name" value="RhoGAP_ARHGAP20"/>
    <property type="match status" value="1"/>
</dbReference>
<evidence type="ECO:0000256" key="1">
    <source>
        <dbReference type="ARBA" id="ARBA00022468"/>
    </source>
</evidence>
<evidence type="ECO:0000313" key="6">
    <source>
        <dbReference type="RefSeq" id="XP_008523151.2"/>
    </source>
</evidence>
<dbReference type="Gene3D" id="2.30.29.30">
    <property type="entry name" value="Pleckstrin-homology domain (PH domain)/Phosphotyrosine-binding domain (PTB)"/>
    <property type="match status" value="1"/>
</dbReference>
<dbReference type="Pfam" id="PF22286">
    <property type="entry name" value="RHG20_PH"/>
    <property type="match status" value="1"/>
</dbReference>
<reference evidence="6" key="1">
    <citation type="submission" date="2025-08" db="UniProtKB">
        <authorList>
            <consortium name="RefSeq"/>
        </authorList>
    </citation>
    <scope>IDENTIFICATION</scope>
    <source>
        <tissue evidence="6">Blood</tissue>
    </source>
</reference>
<evidence type="ECO:0000256" key="2">
    <source>
        <dbReference type="ARBA" id="ARBA00022553"/>
    </source>
</evidence>
<feature type="region of interest" description="Disordered" evidence="3">
    <location>
        <begin position="655"/>
        <end position="701"/>
    </location>
</feature>
<dbReference type="InterPro" id="IPR000198">
    <property type="entry name" value="RhoGAP_dom"/>
</dbReference>
<feature type="compositionally biased region" description="Polar residues" evidence="3">
    <location>
        <begin position="494"/>
        <end position="506"/>
    </location>
</feature>
<evidence type="ECO:0000313" key="5">
    <source>
        <dbReference type="Proteomes" id="UP001652662"/>
    </source>
</evidence>
<dbReference type="InterPro" id="IPR011993">
    <property type="entry name" value="PH-like_dom_sf"/>
</dbReference>
<keyword evidence="1" id="KW-0343">GTPase activation</keyword>
<protein>
    <submittedName>
        <fullName evidence="6">T-cell activation Rho GTPase-activating protein</fullName>
    </submittedName>
</protein>
<feature type="compositionally biased region" description="Low complexity" evidence="3">
    <location>
        <begin position="655"/>
        <end position="676"/>
    </location>
</feature>
<sequence length="914" mass="101390">MPGPQSPRAPAGRSRHSVPATKGTLRILAQPRSSAPACGLGKILSKAWPPTRKSLASRASLQQPDLLEQQGEPILQSPVVLTQGPETKQRHLFLFRDWLVIAKRRSSKSYGLKQKLPLSDLGVVSCDTGEEQEEDKDGGLITRGGNAIFFIMASDPCVTEFPSPEVKELWLEALRGQSRGHTGAKFITGQSAQSLMKLISSCNVSKTLNANNMETLIECQSEGDIKEHPLLVSCESEESICQLIEIKKTKKVLSWPFLMKRFSPSSDFSGASEPELKVSLFDQPLSIICGDDDTLPRPIQDILTILCIKGPSTEGIFRKGANEKARKELKEELNSGGMVDLQSLPVHLLAAVFKDFLRSIPLKLLSCDLFEEWMGALEKLNEEDRIEALKQVAEKLPRPNLLLLKHLVSVLYLISKNAVVTKMDASNLAICVGPNMLSRDNDQNLSLEAQKDLNNKVKTLVEFLIDNCLEIFGENIPVHSSIASDDSLEHTDSSDMSTLQNDSAYDSNDPDVESSCAIDSPSRRPQVPSETAAGLEPRGPQRTWELSREPIVSTVARLKSSLSQLDRRYSEPNMPSSQECLESRKTTQKLTRSEDDFTMARNSSHFESEEAEDPFPEEVFPAVESKTQRPQDLKVKYWTQGSGLPSGLVPKAFSSGSLDASSDSSPMASPSSPQRSFFTRHQSFTKTEKSKPNREIKKHSMSFSFSSHKKVLSKTSSFGSGKPKGFPRDQARKDLKKESQLAGRIVQEDLSEIHGQTNLDISSRCYALSVENVFQLVDQRCPGSPPSYEESIRCQALELAAYGSQTVGSVRAKMLSQDSGLSALLPFRHGGDSRNICHREPLDGHGTESWKQRRTVCASVETIGQVTVPRRPELPRLRTVSESKQKTKWDYLVRRCSQPIFEADQLQFARESYI</sequence>
<dbReference type="SUPFAM" id="SSF48350">
    <property type="entry name" value="GTPase activation domain, GAP"/>
    <property type="match status" value="1"/>
</dbReference>
<feature type="region of interest" description="Disordered" evidence="3">
    <location>
        <begin position="564"/>
        <end position="617"/>
    </location>
</feature>
<dbReference type="PANTHER" id="PTHR23179">
    <property type="entry name" value="T-CELL ACTIVATION RHO GTPASE ACTIVATING PROTEIN-RELATED"/>
    <property type="match status" value="1"/>
</dbReference>
<feature type="domain" description="Rho-GAP" evidence="4">
    <location>
        <begin position="283"/>
        <end position="472"/>
    </location>
</feature>
<dbReference type="GeneID" id="103554086"/>
<gene>
    <name evidence="6" type="primary">TAGAP</name>
</gene>
<dbReference type="InterPro" id="IPR001849">
    <property type="entry name" value="PH_domain"/>
</dbReference>
<keyword evidence="5" id="KW-1185">Reference proteome</keyword>
<dbReference type="Proteomes" id="UP001652662">
    <property type="component" value="Chromosome 32"/>
</dbReference>
<dbReference type="Gene3D" id="1.10.555.10">
    <property type="entry name" value="Rho GTPase activation protein"/>
    <property type="match status" value="1"/>
</dbReference>
<dbReference type="InterPro" id="IPR008936">
    <property type="entry name" value="Rho_GTPase_activation_prot"/>
</dbReference>
<dbReference type="Pfam" id="PF00620">
    <property type="entry name" value="RhoGAP"/>
    <property type="match status" value="1"/>
</dbReference>
<organism evidence="5 6">
    <name type="scientific">Equus przewalskii</name>
    <name type="common">Przewalski's horse</name>
    <name type="synonym">Equus caballus przewalskii</name>
    <dbReference type="NCBI Taxonomy" id="9798"/>
    <lineage>
        <taxon>Eukaryota</taxon>
        <taxon>Metazoa</taxon>
        <taxon>Chordata</taxon>
        <taxon>Craniata</taxon>
        <taxon>Vertebrata</taxon>
        <taxon>Euteleostomi</taxon>
        <taxon>Mammalia</taxon>
        <taxon>Eutheria</taxon>
        <taxon>Laurasiatheria</taxon>
        <taxon>Perissodactyla</taxon>
        <taxon>Equidae</taxon>
        <taxon>Equus</taxon>
    </lineage>
</organism>
<feature type="region of interest" description="Disordered" evidence="3">
    <location>
        <begin position="1"/>
        <end position="22"/>
    </location>
</feature>
<evidence type="ECO:0000256" key="3">
    <source>
        <dbReference type="SAM" id="MobiDB-lite"/>
    </source>
</evidence>
<feature type="compositionally biased region" description="Basic and acidic residues" evidence="3">
    <location>
        <begin position="686"/>
        <end position="695"/>
    </location>
</feature>
<dbReference type="SMART" id="SM00233">
    <property type="entry name" value="PH"/>
    <property type="match status" value="1"/>
</dbReference>
<accession>A0ABM2EW93</accession>
<keyword evidence="2" id="KW-0597">Phosphoprotein</keyword>
<dbReference type="SUPFAM" id="SSF50729">
    <property type="entry name" value="PH domain-like"/>
    <property type="match status" value="1"/>
</dbReference>
<feature type="compositionally biased region" description="Basic and acidic residues" evidence="3">
    <location>
        <begin position="581"/>
        <end position="595"/>
    </location>
</feature>
<name>A0ABM2EW93_EQUPR</name>
<proteinExistence type="predicted"/>
<dbReference type="InterPro" id="IPR047887">
    <property type="entry name" value="ARHGAP20_PH"/>
</dbReference>
<dbReference type="PROSITE" id="PS50238">
    <property type="entry name" value="RHOGAP"/>
    <property type="match status" value="1"/>
</dbReference>
<dbReference type="SMART" id="SM00324">
    <property type="entry name" value="RhoGAP"/>
    <property type="match status" value="1"/>
</dbReference>
<evidence type="ECO:0000259" key="4">
    <source>
        <dbReference type="PROSITE" id="PS50238"/>
    </source>
</evidence>
<dbReference type="InterPro" id="IPR047886">
    <property type="entry name" value="ARHGAP20-like_RhoGAP"/>
</dbReference>
<dbReference type="RefSeq" id="XP_008523151.2">
    <property type="nucleotide sequence ID" value="XM_008524929.2"/>
</dbReference>
<dbReference type="PANTHER" id="PTHR23179:SF26">
    <property type="entry name" value="T-CELL ACTIVATION RHO GTPASE-ACTIVATING PROTEIN"/>
    <property type="match status" value="1"/>
</dbReference>